<feature type="transmembrane region" description="Helical" evidence="1">
    <location>
        <begin position="38"/>
        <end position="59"/>
    </location>
</feature>
<evidence type="ECO:0000313" key="2">
    <source>
        <dbReference type="EMBL" id="OGL89329.1"/>
    </source>
</evidence>
<keyword evidence="1" id="KW-0812">Transmembrane</keyword>
<dbReference type="AlphaFoldDB" id="A0A1F7VFN6"/>
<dbReference type="EMBL" id="MGET01000043">
    <property type="protein sequence ID" value="OGL89329.1"/>
    <property type="molecule type" value="Genomic_DNA"/>
</dbReference>
<evidence type="ECO:0000313" key="3">
    <source>
        <dbReference type="Proteomes" id="UP000177574"/>
    </source>
</evidence>
<keyword evidence="1" id="KW-0472">Membrane</keyword>
<organism evidence="2 3">
    <name type="scientific">Candidatus Uhrbacteria bacterium RIFCSPLOWO2_02_FULL_53_10</name>
    <dbReference type="NCBI Taxonomy" id="1802411"/>
    <lineage>
        <taxon>Bacteria</taxon>
        <taxon>Candidatus Uhriibacteriota</taxon>
    </lineage>
</organism>
<dbReference type="Proteomes" id="UP000177574">
    <property type="component" value="Unassembled WGS sequence"/>
</dbReference>
<sequence>MHKERMNEDLVQKQIAALTVQSQESQRQTKQILRQTKYIIAAFVVTLLASVASTFISALNYQIATQQMDLAASAKIENKR</sequence>
<keyword evidence="1" id="KW-1133">Transmembrane helix</keyword>
<protein>
    <submittedName>
        <fullName evidence="2">Uncharacterized protein</fullName>
    </submittedName>
</protein>
<proteinExistence type="predicted"/>
<gene>
    <name evidence="2" type="ORF">A3I45_02725</name>
</gene>
<accession>A0A1F7VFN6</accession>
<reference evidence="2 3" key="1">
    <citation type="journal article" date="2016" name="Nat. Commun.">
        <title>Thousands of microbial genomes shed light on interconnected biogeochemical processes in an aquifer system.</title>
        <authorList>
            <person name="Anantharaman K."/>
            <person name="Brown C.T."/>
            <person name="Hug L.A."/>
            <person name="Sharon I."/>
            <person name="Castelle C.J."/>
            <person name="Probst A.J."/>
            <person name="Thomas B.C."/>
            <person name="Singh A."/>
            <person name="Wilkins M.J."/>
            <person name="Karaoz U."/>
            <person name="Brodie E.L."/>
            <person name="Williams K.H."/>
            <person name="Hubbard S.S."/>
            <person name="Banfield J.F."/>
        </authorList>
    </citation>
    <scope>NUCLEOTIDE SEQUENCE [LARGE SCALE GENOMIC DNA]</scope>
</reference>
<name>A0A1F7VFN6_9BACT</name>
<evidence type="ECO:0000256" key="1">
    <source>
        <dbReference type="SAM" id="Phobius"/>
    </source>
</evidence>
<comment type="caution">
    <text evidence="2">The sequence shown here is derived from an EMBL/GenBank/DDBJ whole genome shotgun (WGS) entry which is preliminary data.</text>
</comment>